<dbReference type="Proteomes" id="UP000192257">
    <property type="component" value="Unassembled WGS sequence"/>
</dbReference>
<dbReference type="VEuPathDB" id="TriTrypDB:TM35_000024970"/>
<evidence type="ECO:0000313" key="2">
    <source>
        <dbReference type="EMBL" id="ORC93171.1"/>
    </source>
</evidence>
<dbReference type="AlphaFoldDB" id="A0A1X0P8L2"/>
<dbReference type="OrthoDB" id="275175at2759"/>
<sequence>MYSDGDRKTLSELQRVAATLRNNITEENTQLERTRKAVARMQDTIDQMFSVFARETEKEGRNAFMSVLNSISEDVVLTDVPLLPIVIALANGHLSDCRRLYAVRNRYVDDGSIIFLAHVLRFVPATTEIELLDISETKVSEKALCFLLEMMLERETRFVLIAKDRIPLDLPVAETCMQQFNKLLQKVQAKENCTVTL</sequence>
<comment type="caution">
    <text evidence="2">The sequence shown here is derived from an EMBL/GenBank/DDBJ whole genome shotgun (WGS) entry which is preliminary data.</text>
</comment>
<reference evidence="2 3" key="1">
    <citation type="submission" date="2017-03" db="EMBL/GenBank/DDBJ databases">
        <title>An alternative strategy for trypanosome survival in the mammalian bloodstream revealed through genome and transcriptome analysis of the ubiquitous bovine parasite Trypanosoma (Megatrypanum) theileri.</title>
        <authorList>
            <person name="Kelly S."/>
            <person name="Ivens A."/>
            <person name="Mott A."/>
            <person name="O'Neill E."/>
            <person name="Emms D."/>
            <person name="Macleod O."/>
            <person name="Voorheis P."/>
            <person name="Matthews J."/>
            <person name="Matthews K."/>
            <person name="Carrington M."/>
        </authorList>
    </citation>
    <scope>NUCLEOTIDE SEQUENCE [LARGE SCALE GENOMIC DNA]</scope>
    <source>
        <strain evidence="2">Edinburgh</strain>
    </source>
</reference>
<dbReference type="EMBL" id="NBCO01000002">
    <property type="protein sequence ID" value="ORC93171.1"/>
    <property type="molecule type" value="Genomic_DNA"/>
</dbReference>
<keyword evidence="3" id="KW-1185">Reference proteome</keyword>
<gene>
    <name evidence="2" type="ORF">TM35_000024970</name>
</gene>
<dbReference type="RefSeq" id="XP_028887237.1">
    <property type="nucleotide sequence ID" value="XM_029021815.1"/>
</dbReference>
<protein>
    <submittedName>
        <fullName evidence="2">Uncharacterized protein</fullName>
    </submittedName>
</protein>
<organism evidence="2 3">
    <name type="scientific">Trypanosoma theileri</name>
    <dbReference type="NCBI Taxonomy" id="67003"/>
    <lineage>
        <taxon>Eukaryota</taxon>
        <taxon>Discoba</taxon>
        <taxon>Euglenozoa</taxon>
        <taxon>Kinetoplastea</taxon>
        <taxon>Metakinetoplastina</taxon>
        <taxon>Trypanosomatida</taxon>
        <taxon>Trypanosomatidae</taxon>
        <taxon>Trypanosoma</taxon>
    </lineage>
</organism>
<dbReference type="GeneID" id="39981595"/>
<evidence type="ECO:0000256" key="1">
    <source>
        <dbReference type="SAM" id="Coils"/>
    </source>
</evidence>
<feature type="coiled-coil region" evidence="1">
    <location>
        <begin position="10"/>
        <end position="44"/>
    </location>
</feature>
<accession>A0A1X0P8L2</accession>
<name>A0A1X0P8L2_9TRYP</name>
<keyword evidence="1" id="KW-0175">Coiled coil</keyword>
<evidence type="ECO:0000313" key="3">
    <source>
        <dbReference type="Proteomes" id="UP000192257"/>
    </source>
</evidence>
<proteinExistence type="predicted"/>